<evidence type="ECO:0000256" key="17">
    <source>
        <dbReference type="SAM" id="SignalP"/>
    </source>
</evidence>
<dbReference type="Pfam" id="PF13306">
    <property type="entry name" value="LRR_5"/>
    <property type="match status" value="1"/>
</dbReference>
<dbReference type="SUPFAM" id="SSF52058">
    <property type="entry name" value="L domain-like"/>
    <property type="match status" value="2"/>
</dbReference>
<dbReference type="PROSITE" id="PS50104">
    <property type="entry name" value="TIR"/>
    <property type="match status" value="1"/>
</dbReference>
<comment type="similarity">
    <text evidence="3">Belongs to the Toll-like receptor family.</text>
</comment>
<comment type="subcellular location">
    <subcellularLocation>
        <location evidence="1">Cell membrane</location>
    </subcellularLocation>
    <subcellularLocation>
        <location evidence="2">Membrane</location>
        <topology evidence="2">Single-pass type I membrane protein</topology>
    </subcellularLocation>
</comment>
<dbReference type="EMBL" id="HADW01009949">
    <property type="protein sequence ID" value="SBP11349.1"/>
    <property type="molecule type" value="Transcribed_RNA"/>
</dbReference>
<evidence type="ECO:0000256" key="15">
    <source>
        <dbReference type="ARBA" id="ARBA00023198"/>
    </source>
</evidence>
<evidence type="ECO:0000256" key="16">
    <source>
        <dbReference type="SAM" id="Phobius"/>
    </source>
</evidence>
<feature type="transmembrane region" description="Helical" evidence="16">
    <location>
        <begin position="737"/>
        <end position="760"/>
    </location>
</feature>
<keyword evidence="13" id="KW-0675">Receptor</keyword>
<dbReference type="PANTHER" id="PTHR24365">
    <property type="entry name" value="TOLL-LIKE RECEPTOR"/>
    <property type="match status" value="1"/>
</dbReference>
<dbReference type="Pfam" id="PF01582">
    <property type="entry name" value="TIR"/>
    <property type="match status" value="1"/>
</dbReference>
<feature type="domain" description="TIR" evidence="18">
    <location>
        <begin position="787"/>
        <end position="928"/>
    </location>
</feature>
<sequence>MRPKGSVSSSIFTLLFILLRIDSSMAYVLTNCTRIIRDYPPDEVALDCAERQLVTVPDDLPKDAASVDLGLNQLQQINKGDFCDMGRLRYLLLGANQIAVVDDGSFTDLVLLKTLDIANNKLTNLTGNMFQGLSDLTELHLDKNKIRFIHKSAFRFLTSLKTLSLRNNELQQISDITPIQDLPQIQNLFLSCNLFSSFDTKDLPLNFSSSLNLLEVSGNIRFSISTPAFPYINNLIFFACGYHNDLQWDIPDKTLLRNITDLYLDSLVTSVEGIQEILQSLDSLTHLNLTLPHEWGEKGLLSEMCKKATLRSLVLFERDLKRFTSQLASCSQLTELSLEDTYLEELPKGSILPMKKLRILSASRNELVRVPVDIRYLSSLETLSLRNNRLSKLSCEDFINTTNLSELNLKSNQINQVDRCVFESLTDLKRLDLSDNLLTTVTDAFSDVLQKLEVLNLRKNAIKCIKNDFFRGLKSLKRLNVESQLNENAETKAFYGLKNLEDLTASLPLEYFGDVTHLQLMENLTIFLPSNIFFTSQPPQSNGSPVIIFKSMKSLSVTCKTSPCYLTIEKVRSMKQLEHFIVDRGLLYWLDLFTFQGNPKLKTLMLTKSDLSKINSELFRPIPNLQFLDFSQSKIKSLDFLVQANLTKLRYLKLTDNEISVINETVFSSLPSLTYLDLSNNPFSCECSNSGFIQWVKDNKQTQVVNAHQYKCSLPVDKRGTLLLDFDFHPCLDDGGFFLFISSSCLVVLTLLTSFIYHFLKWKLVYTYHLFLAFLYDSWKGKKGDPHQFDAFVSYNVHDEDWVYREMLPALEGEQGWRLCLHHRDFQPGKPIIENITDAIYGSRKTICVVSRHYLQSEWCSREIQMASFRLFDEQKDVLILLFLEEIPPHHLSPHYRMRKLVKKRTYLSWPQAAQHPGVFWQNVQRALQTGDKVTENTDLLTGASA</sequence>
<keyword evidence="10" id="KW-0391">Immunity</keyword>
<keyword evidence="4" id="KW-1003">Cell membrane</keyword>
<dbReference type="InterPro" id="IPR026906">
    <property type="entry name" value="LRR_5"/>
</dbReference>
<dbReference type="GO" id="GO:0006954">
    <property type="term" value="P:inflammatory response"/>
    <property type="evidence" value="ECO:0007669"/>
    <property type="project" value="UniProtKB-KW"/>
</dbReference>
<evidence type="ECO:0000256" key="6">
    <source>
        <dbReference type="ARBA" id="ARBA00022614"/>
    </source>
</evidence>
<reference evidence="19" key="1">
    <citation type="submission" date="2016-05" db="EMBL/GenBank/DDBJ databases">
        <authorList>
            <person name="Senf B."/>
        </authorList>
    </citation>
    <scope>NUCLEOTIDE SEQUENCE</scope>
    <source>
        <tissue evidence="19">Brain</tissue>
    </source>
</reference>
<evidence type="ECO:0000256" key="9">
    <source>
        <dbReference type="ARBA" id="ARBA00022737"/>
    </source>
</evidence>
<dbReference type="FunFam" id="3.80.10.10:FF:001164">
    <property type="entry name" value="GH01279p"/>
    <property type="match status" value="1"/>
</dbReference>
<feature type="chain" id="PRO_5008362707" evidence="17">
    <location>
        <begin position="27"/>
        <end position="946"/>
    </location>
</feature>
<evidence type="ECO:0000256" key="5">
    <source>
        <dbReference type="ARBA" id="ARBA00022588"/>
    </source>
</evidence>
<dbReference type="AlphaFoldDB" id="A0A1A7X0L9"/>
<keyword evidence="8 17" id="KW-0732">Signal</keyword>
<dbReference type="Gene3D" id="3.80.10.10">
    <property type="entry name" value="Ribonuclease Inhibitor"/>
    <property type="match status" value="5"/>
</dbReference>
<dbReference type="InterPro" id="IPR000157">
    <property type="entry name" value="TIR_dom"/>
</dbReference>
<dbReference type="FunFam" id="3.80.10.10:FF:001438">
    <property type="entry name" value="Uncharacterized protein"/>
    <property type="match status" value="1"/>
</dbReference>
<name>A0A1A7X0L9_9TELE</name>
<keyword evidence="15" id="KW-0395">Inflammatory response</keyword>
<dbReference type="GO" id="GO:0002224">
    <property type="term" value="P:toll-like receptor signaling pathway"/>
    <property type="evidence" value="ECO:0007669"/>
    <property type="project" value="TreeGrafter"/>
</dbReference>
<reference evidence="19" key="2">
    <citation type="submission" date="2017-09" db="EMBL/GenBank/DDBJ databases">
        <title>The genome of a short-lived fish provides insights into sex chromosome evolution and the genetic control of aging.</title>
        <authorList>
            <person name="Reichwald K."/>
            <person name="Felder M."/>
            <person name="Petzold A."/>
            <person name="Koch P."/>
            <person name="Groth M."/>
            <person name="Platzer M."/>
        </authorList>
    </citation>
    <scope>NUCLEOTIDE SEQUENCE</scope>
    <source>
        <tissue evidence="19">Brain</tissue>
    </source>
</reference>
<dbReference type="PANTHER" id="PTHR24365:SF522">
    <property type="entry name" value="LOW QUALITY PROTEIN: TOLL-LIKE RECEPTOR 13-RELATED"/>
    <property type="match status" value="1"/>
</dbReference>
<dbReference type="GO" id="GO:0005886">
    <property type="term" value="C:plasma membrane"/>
    <property type="evidence" value="ECO:0007669"/>
    <property type="project" value="UniProtKB-SubCell"/>
</dbReference>
<gene>
    <name evidence="19" type="primary">Nfu_g_1_012087</name>
</gene>
<evidence type="ECO:0000313" key="19">
    <source>
        <dbReference type="EMBL" id="SBP11349.1"/>
    </source>
</evidence>
<keyword evidence="9" id="KW-0677">Repeat</keyword>
<evidence type="ECO:0000256" key="14">
    <source>
        <dbReference type="ARBA" id="ARBA00023180"/>
    </source>
</evidence>
<dbReference type="InterPro" id="IPR000483">
    <property type="entry name" value="Cys-rich_flank_reg_C"/>
</dbReference>
<evidence type="ECO:0000256" key="3">
    <source>
        <dbReference type="ARBA" id="ARBA00009634"/>
    </source>
</evidence>
<dbReference type="InterPro" id="IPR035897">
    <property type="entry name" value="Toll_tir_struct_dom_sf"/>
</dbReference>
<keyword evidence="12 16" id="KW-0472">Membrane</keyword>
<keyword evidence="7 16" id="KW-0812">Transmembrane</keyword>
<keyword evidence="11 16" id="KW-1133">Transmembrane helix</keyword>
<evidence type="ECO:0000256" key="12">
    <source>
        <dbReference type="ARBA" id="ARBA00023136"/>
    </source>
</evidence>
<dbReference type="PRINTS" id="PR01537">
    <property type="entry name" value="INTRLKN1R1F"/>
</dbReference>
<protein>
    <submittedName>
        <fullName evidence="19">Chromosome undetermined SCAF11492, whole genome shotgun sequence, Uncharacterized protein</fullName>
    </submittedName>
</protein>
<evidence type="ECO:0000256" key="1">
    <source>
        <dbReference type="ARBA" id="ARBA00004236"/>
    </source>
</evidence>
<organism evidence="19">
    <name type="scientific">Iconisemion striatum</name>
    <dbReference type="NCBI Taxonomy" id="60296"/>
    <lineage>
        <taxon>Eukaryota</taxon>
        <taxon>Metazoa</taxon>
        <taxon>Chordata</taxon>
        <taxon>Craniata</taxon>
        <taxon>Vertebrata</taxon>
        <taxon>Euteleostomi</taxon>
        <taxon>Actinopterygii</taxon>
        <taxon>Neopterygii</taxon>
        <taxon>Teleostei</taxon>
        <taxon>Neoteleostei</taxon>
        <taxon>Acanthomorphata</taxon>
        <taxon>Ovalentaria</taxon>
        <taxon>Atherinomorphae</taxon>
        <taxon>Cyprinodontiformes</taxon>
        <taxon>Nothobranchiidae</taxon>
        <taxon>Iconisemion</taxon>
    </lineage>
</organism>
<evidence type="ECO:0000259" key="18">
    <source>
        <dbReference type="PROSITE" id="PS50104"/>
    </source>
</evidence>
<evidence type="ECO:0000256" key="13">
    <source>
        <dbReference type="ARBA" id="ARBA00023170"/>
    </source>
</evidence>
<dbReference type="InterPro" id="IPR032675">
    <property type="entry name" value="LRR_dom_sf"/>
</dbReference>
<dbReference type="Gene3D" id="3.40.50.10140">
    <property type="entry name" value="Toll/interleukin-1 receptor homology (TIR) domain"/>
    <property type="match status" value="1"/>
</dbReference>
<dbReference type="GO" id="GO:0038023">
    <property type="term" value="F:signaling receptor activity"/>
    <property type="evidence" value="ECO:0007669"/>
    <property type="project" value="TreeGrafter"/>
</dbReference>
<dbReference type="InterPro" id="IPR001611">
    <property type="entry name" value="Leu-rich_rpt"/>
</dbReference>
<evidence type="ECO:0000256" key="10">
    <source>
        <dbReference type="ARBA" id="ARBA00022859"/>
    </source>
</evidence>
<dbReference type="SMART" id="SM00082">
    <property type="entry name" value="LRRCT"/>
    <property type="match status" value="1"/>
</dbReference>
<evidence type="ECO:0000256" key="8">
    <source>
        <dbReference type="ARBA" id="ARBA00022729"/>
    </source>
</evidence>
<dbReference type="FunFam" id="3.40.50.10140:FF:000001">
    <property type="entry name" value="Toll-like receptor 2"/>
    <property type="match status" value="1"/>
</dbReference>
<dbReference type="PROSITE" id="PS51450">
    <property type="entry name" value="LRR"/>
    <property type="match status" value="2"/>
</dbReference>
<evidence type="ECO:0000256" key="7">
    <source>
        <dbReference type="ARBA" id="ARBA00022692"/>
    </source>
</evidence>
<evidence type="ECO:0000256" key="11">
    <source>
        <dbReference type="ARBA" id="ARBA00022989"/>
    </source>
</evidence>
<dbReference type="SMART" id="SM00364">
    <property type="entry name" value="LRR_BAC"/>
    <property type="match status" value="5"/>
</dbReference>
<keyword evidence="5" id="KW-0399">Innate immunity</keyword>
<dbReference type="SMART" id="SM00369">
    <property type="entry name" value="LRR_TYP"/>
    <property type="match status" value="11"/>
</dbReference>
<dbReference type="SUPFAM" id="SSF52200">
    <property type="entry name" value="Toll/Interleukin receptor TIR domain"/>
    <property type="match status" value="1"/>
</dbReference>
<dbReference type="SMART" id="SM00365">
    <property type="entry name" value="LRR_SD22"/>
    <property type="match status" value="6"/>
</dbReference>
<feature type="signal peptide" evidence="17">
    <location>
        <begin position="1"/>
        <end position="26"/>
    </location>
</feature>
<accession>A0A1A7X0L9</accession>
<keyword evidence="14" id="KW-0325">Glycoprotein</keyword>
<proteinExistence type="inferred from homology"/>
<keyword evidence="6" id="KW-0433">Leucine-rich repeat</keyword>
<dbReference type="SMART" id="SM00255">
    <property type="entry name" value="TIR"/>
    <property type="match status" value="1"/>
</dbReference>
<dbReference type="GO" id="GO:0045087">
    <property type="term" value="P:innate immune response"/>
    <property type="evidence" value="ECO:0007669"/>
    <property type="project" value="UniProtKB-KW"/>
</dbReference>
<dbReference type="InterPro" id="IPR003591">
    <property type="entry name" value="Leu-rich_rpt_typical-subtyp"/>
</dbReference>
<evidence type="ECO:0000256" key="4">
    <source>
        <dbReference type="ARBA" id="ARBA00022475"/>
    </source>
</evidence>
<evidence type="ECO:0000256" key="2">
    <source>
        <dbReference type="ARBA" id="ARBA00004479"/>
    </source>
</evidence>
<dbReference type="Pfam" id="PF13855">
    <property type="entry name" value="LRR_8"/>
    <property type="match status" value="3"/>
</dbReference>